<protein>
    <submittedName>
        <fullName evidence="1">Uncharacterized protein</fullName>
    </submittedName>
</protein>
<dbReference type="AlphaFoldDB" id="A0A9P4WXL9"/>
<proteinExistence type="predicted"/>
<evidence type="ECO:0000313" key="1">
    <source>
        <dbReference type="EMBL" id="KAF3045895.1"/>
    </source>
</evidence>
<evidence type="ECO:0000313" key="2">
    <source>
        <dbReference type="Proteomes" id="UP000758155"/>
    </source>
</evidence>
<organism evidence="1 2">
    <name type="scientific">Didymella heteroderae</name>
    <dbReference type="NCBI Taxonomy" id="1769908"/>
    <lineage>
        <taxon>Eukaryota</taxon>
        <taxon>Fungi</taxon>
        <taxon>Dikarya</taxon>
        <taxon>Ascomycota</taxon>
        <taxon>Pezizomycotina</taxon>
        <taxon>Dothideomycetes</taxon>
        <taxon>Pleosporomycetidae</taxon>
        <taxon>Pleosporales</taxon>
        <taxon>Pleosporineae</taxon>
        <taxon>Didymellaceae</taxon>
        <taxon>Didymella</taxon>
    </lineage>
</organism>
<gene>
    <name evidence="1" type="ORF">E8E12_005376</name>
</gene>
<keyword evidence="2" id="KW-1185">Reference proteome</keyword>
<dbReference type="Proteomes" id="UP000758155">
    <property type="component" value="Unassembled WGS sequence"/>
</dbReference>
<accession>A0A9P4WXL9</accession>
<dbReference type="EMBL" id="SWKV01000005">
    <property type="protein sequence ID" value="KAF3045895.1"/>
    <property type="molecule type" value="Genomic_DNA"/>
</dbReference>
<comment type="caution">
    <text evidence="1">The sequence shown here is derived from an EMBL/GenBank/DDBJ whole genome shotgun (WGS) entry which is preliminary data.</text>
</comment>
<reference evidence="1" key="1">
    <citation type="submission" date="2019-04" db="EMBL/GenBank/DDBJ databases">
        <title>Sequencing of skin fungus with MAO and IRED activity.</title>
        <authorList>
            <person name="Marsaioli A.J."/>
            <person name="Bonatto J.M.C."/>
            <person name="Reis Junior O."/>
        </authorList>
    </citation>
    <scope>NUCLEOTIDE SEQUENCE</scope>
    <source>
        <strain evidence="1">28M1</strain>
    </source>
</reference>
<name>A0A9P4WXL9_9PLEO</name>
<sequence>MIPVMSYRSGRDPTSDMNVDCDSVHWGSSPSSIHRLATAILRPTASTFALSCAMYGFTLVSLHHHIRKNLSQRSLTVFTLLTALVLCGVYREVEMFRPNAFIPMAIIGAMALSRIADKIRQVFGYHQVIPEYEWNIHNGGCDKSCPHT</sequence>